<dbReference type="PANTHER" id="PTHR42929">
    <property type="entry name" value="INNER MEMBRANE ABC TRANSPORTER PERMEASE PROTEIN YDCU-RELATED-RELATED"/>
    <property type="match status" value="1"/>
</dbReference>
<organism evidence="10 11">
    <name type="scientific">Tsuneonella dongtanensis</name>
    <dbReference type="NCBI Taxonomy" id="692370"/>
    <lineage>
        <taxon>Bacteria</taxon>
        <taxon>Pseudomonadati</taxon>
        <taxon>Pseudomonadota</taxon>
        <taxon>Alphaproteobacteria</taxon>
        <taxon>Sphingomonadales</taxon>
        <taxon>Erythrobacteraceae</taxon>
        <taxon>Tsuneonella</taxon>
    </lineage>
</organism>
<dbReference type="InterPro" id="IPR035906">
    <property type="entry name" value="MetI-like_sf"/>
</dbReference>
<protein>
    <submittedName>
        <fullName evidence="10">Putrescine transport system permease protein PotH</fullName>
    </submittedName>
</protein>
<feature type="transmembrane region" description="Helical" evidence="8">
    <location>
        <begin position="497"/>
        <end position="516"/>
    </location>
</feature>
<reference evidence="10 11" key="1">
    <citation type="submission" date="2016-07" db="EMBL/GenBank/DDBJ databases">
        <title>Complete genome sequence of Altererythrobacter dongtanensis KCTC 22672, a type strain with esterase isolated from tidal flat.</title>
        <authorList>
            <person name="Cheng H."/>
            <person name="Wu Y.-H."/>
            <person name="Zhou P."/>
            <person name="Huo Y.-Y."/>
            <person name="Wang C.-S."/>
            <person name="Xu X.-W."/>
        </authorList>
    </citation>
    <scope>NUCLEOTIDE SEQUENCE [LARGE SCALE GENOMIC DNA]</scope>
    <source>
        <strain evidence="10 11">KCTC 22672</strain>
    </source>
</reference>
<keyword evidence="11" id="KW-1185">Reference proteome</keyword>
<dbReference type="GO" id="GO:0055085">
    <property type="term" value="P:transmembrane transport"/>
    <property type="evidence" value="ECO:0007669"/>
    <property type="project" value="InterPro"/>
</dbReference>
<evidence type="ECO:0000256" key="2">
    <source>
        <dbReference type="ARBA" id="ARBA00007069"/>
    </source>
</evidence>
<evidence type="ECO:0000259" key="9">
    <source>
        <dbReference type="PROSITE" id="PS50928"/>
    </source>
</evidence>
<sequence length="696" mass="75068">MTEIARTIDRQRRQDGLIGFSLLLPLLLYLGVFLAGPLASMLVQSVYEPSISRDLPDTAAALSDWSPDRPVPQAAVDALVREGVQLLKRERIGEVADRLDFEVPGGGGLLTLTLRRLALDVPRRWEIGTLSAVDPRWGEPDIWAAIKRGEHALTFTFFIRALDHRVNAHGELVAAIPGQYPHLSLLWKTLWLGGMITVLTLLLAYPMSYFIAGLRPKTARLIVYVLVMSLWLSLLVRASAWIVLLQSRGLVNDLLIALGILGPDDRVQLVYNLTGLIIAMVHFMLPSMILPLLAVMRRVPKSQMRAAQSLGAKPWVAFLNVYLPMTLPGVAVAVLFGYIQAIGFYIIPALLGGSDGQLISTLIAAYTTSTLNYGLASAIGALLLIAVLVLYLVYSRLTSGADISLGNGADIAIVTGNTAPPPRTRSAQIAYAALCAGSTLILIFLIAPVLVIIPLSFGQSAFFTFTPEMWQGDGWSLRWYEAVLSDPRWRTAFSNSFIIATSSMIVASVLGGLAALGLSRPTTPARGLIAALFLSPLIVPIVLFATGTFLLFSKLGLVGTMVGLVLAHVALISPAVVFNVRASLAGSGFDLLRAAASLGSPPMRTFLSITLPIAAPGFAAGALFAFLGSFDETVIVQFLTFSPDQFTFPRQMFSGVRDEMNPTVLAAGCLVMALFSTLYFFAQIAESLRQRRSQAT</sequence>
<evidence type="ECO:0000256" key="7">
    <source>
        <dbReference type="ARBA" id="ARBA00023136"/>
    </source>
</evidence>
<evidence type="ECO:0000313" key="11">
    <source>
        <dbReference type="Proteomes" id="UP000092932"/>
    </source>
</evidence>
<dbReference type="SUPFAM" id="SSF161098">
    <property type="entry name" value="MetI-like"/>
    <property type="match status" value="2"/>
</dbReference>
<evidence type="ECO:0000313" key="10">
    <source>
        <dbReference type="EMBL" id="ANY18649.1"/>
    </source>
</evidence>
<dbReference type="PATRIC" id="fig|692370.5.peg.119"/>
<evidence type="ECO:0000256" key="5">
    <source>
        <dbReference type="ARBA" id="ARBA00022692"/>
    </source>
</evidence>
<dbReference type="KEGG" id="ado:A6F68_00113"/>
<dbReference type="RefSeq" id="WP_067674856.1">
    <property type="nucleotide sequence ID" value="NZ_CP016591.1"/>
</dbReference>
<feature type="transmembrane region" description="Helical" evidence="8">
    <location>
        <begin position="558"/>
        <end position="584"/>
    </location>
</feature>
<name>A0A1B2A911_9SPHN</name>
<feature type="transmembrane region" description="Helical" evidence="8">
    <location>
        <begin position="221"/>
        <end position="244"/>
    </location>
</feature>
<feature type="transmembrane region" description="Helical" evidence="8">
    <location>
        <begin position="663"/>
        <end position="682"/>
    </location>
</feature>
<keyword evidence="6 8" id="KW-1133">Transmembrane helix</keyword>
<dbReference type="Gene3D" id="1.10.3720.10">
    <property type="entry name" value="MetI-like"/>
    <property type="match status" value="2"/>
</dbReference>
<proteinExistence type="inferred from homology"/>
<comment type="subcellular location">
    <subcellularLocation>
        <location evidence="1 8">Cell membrane</location>
        <topology evidence="1 8">Multi-pass membrane protein</topology>
    </subcellularLocation>
</comment>
<keyword evidence="5 8" id="KW-0812">Transmembrane</keyword>
<dbReference type="Pfam" id="PF00528">
    <property type="entry name" value="BPD_transp_1"/>
    <property type="match status" value="2"/>
</dbReference>
<keyword evidence="3 8" id="KW-0813">Transport</keyword>
<keyword evidence="4" id="KW-1003">Cell membrane</keyword>
<feature type="domain" description="ABC transmembrane type-1" evidence="9">
    <location>
        <begin position="493"/>
        <end position="682"/>
    </location>
</feature>
<evidence type="ECO:0000256" key="1">
    <source>
        <dbReference type="ARBA" id="ARBA00004651"/>
    </source>
</evidence>
<feature type="transmembrane region" description="Helical" evidence="8">
    <location>
        <begin position="20"/>
        <end position="43"/>
    </location>
</feature>
<dbReference type="InterPro" id="IPR000515">
    <property type="entry name" value="MetI-like"/>
</dbReference>
<feature type="transmembrane region" description="Helical" evidence="8">
    <location>
        <begin position="330"/>
        <end position="351"/>
    </location>
</feature>
<gene>
    <name evidence="10" type="primary">potH</name>
    <name evidence="10" type="ORF">A6F68_00113</name>
</gene>
<accession>A0A1B2A911</accession>
<feature type="transmembrane region" description="Helical" evidence="8">
    <location>
        <begin position="190"/>
        <end position="214"/>
    </location>
</feature>
<keyword evidence="7 8" id="KW-0472">Membrane</keyword>
<evidence type="ECO:0000256" key="3">
    <source>
        <dbReference type="ARBA" id="ARBA00022448"/>
    </source>
</evidence>
<evidence type="ECO:0000256" key="6">
    <source>
        <dbReference type="ARBA" id="ARBA00022989"/>
    </source>
</evidence>
<dbReference type="PROSITE" id="PS50928">
    <property type="entry name" value="ABC_TM1"/>
    <property type="match status" value="2"/>
</dbReference>
<evidence type="ECO:0000256" key="4">
    <source>
        <dbReference type="ARBA" id="ARBA00022475"/>
    </source>
</evidence>
<dbReference type="CDD" id="cd06261">
    <property type="entry name" value="TM_PBP2"/>
    <property type="match status" value="2"/>
</dbReference>
<feature type="transmembrane region" description="Helical" evidence="8">
    <location>
        <begin position="605"/>
        <end position="627"/>
    </location>
</feature>
<dbReference type="OrthoDB" id="9808399at2"/>
<dbReference type="AlphaFoldDB" id="A0A1B2A911"/>
<feature type="transmembrane region" description="Helical" evidence="8">
    <location>
        <begin position="528"/>
        <end position="552"/>
    </location>
</feature>
<comment type="similarity">
    <text evidence="2">Belongs to the binding-protein-dependent transport system permease family. CysTW subfamily.</text>
</comment>
<feature type="transmembrane region" description="Helical" evidence="8">
    <location>
        <begin position="429"/>
        <end position="457"/>
    </location>
</feature>
<feature type="domain" description="ABC transmembrane type-1" evidence="9">
    <location>
        <begin position="186"/>
        <end position="394"/>
    </location>
</feature>
<feature type="transmembrane region" description="Helical" evidence="8">
    <location>
        <begin position="371"/>
        <end position="394"/>
    </location>
</feature>
<dbReference type="Proteomes" id="UP000092932">
    <property type="component" value="Chromosome"/>
</dbReference>
<dbReference type="STRING" id="692370.A6F68_00113"/>
<dbReference type="EMBL" id="CP016591">
    <property type="protein sequence ID" value="ANY18649.1"/>
    <property type="molecule type" value="Genomic_DNA"/>
</dbReference>
<dbReference type="PANTHER" id="PTHR42929:SF5">
    <property type="entry name" value="ABC TRANSPORTER PERMEASE PROTEIN"/>
    <property type="match status" value="1"/>
</dbReference>
<dbReference type="GO" id="GO:0005886">
    <property type="term" value="C:plasma membrane"/>
    <property type="evidence" value="ECO:0007669"/>
    <property type="project" value="UniProtKB-SubCell"/>
</dbReference>
<evidence type="ECO:0000256" key="8">
    <source>
        <dbReference type="RuleBase" id="RU363032"/>
    </source>
</evidence>
<feature type="transmembrane region" description="Helical" evidence="8">
    <location>
        <begin position="269"/>
        <end position="295"/>
    </location>
</feature>